<keyword evidence="2" id="KW-1185">Reference proteome</keyword>
<dbReference type="EMBL" id="LJSN01000001">
    <property type="protein sequence ID" value="PNE43491.1"/>
    <property type="molecule type" value="Genomic_DNA"/>
</dbReference>
<dbReference type="CDD" id="cd02440">
    <property type="entry name" value="AdoMet_MTases"/>
    <property type="match status" value="1"/>
</dbReference>
<dbReference type="SUPFAM" id="SSF53335">
    <property type="entry name" value="S-adenosyl-L-methionine-dependent methyltransferases"/>
    <property type="match status" value="1"/>
</dbReference>
<accession>A0A2N8PR89</accession>
<sequence>MRLPLPLSSALVPAEPRVYDYLLGGKHNYQLDRVLGDRLVSTADWLPRAAQLNRAFGSIVVAHLARSGIHQFLDLGCGYPAPTFLAVPNPHEAAARIRPDARIVHVDHDPVVAAHAVAFLSGRHDEHGVVCGDIRKIGDVLADAEARKLDRDQRTGVLLNDVLPWIPDDAEAHQLLADLRDVLPAGSAISITHATADMRPAEARELAALYEQHGLAFRPRSYAEVRALLDPWPLAEPGLVPTGRWQAGPLHAQLPDAQSGAYAAVVLHPDQPRGNHA</sequence>
<evidence type="ECO:0000313" key="1">
    <source>
        <dbReference type="EMBL" id="PNE43491.1"/>
    </source>
</evidence>
<organism evidence="1 2">
    <name type="scientific">Streptomyces noursei</name>
    <name type="common">Streptomyces albulus</name>
    <dbReference type="NCBI Taxonomy" id="1971"/>
    <lineage>
        <taxon>Bacteria</taxon>
        <taxon>Bacillati</taxon>
        <taxon>Actinomycetota</taxon>
        <taxon>Actinomycetes</taxon>
        <taxon>Kitasatosporales</taxon>
        <taxon>Streptomycetaceae</taxon>
        <taxon>Streptomyces</taxon>
    </lineage>
</organism>
<gene>
    <name evidence="1" type="ORF">AOB60_00815</name>
</gene>
<dbReference type="InterPro" id="IPR006764">
    <property type="entry name" value="SAM_dep_MeTrfase_SAV2177_type"/>
</dbReference>
<evidence type="ECO:0000313" key="2">
    <source>
        <dbReference type="Proteomes" id="UP000236047"/>
    </source>
</evidence>
<dbReference type="Gene3D" id="3.40.50.150">
    <property type="entry name" value="Vaccinia Virus protein VP39"/>
    <property type="match status" value="1"/>
</dbReference>
<proteinExistence type="predicted"/>
<dbReference type="InterPro" id="IPR029063">
    <property type="entry name" value="SAM-dependent_MTases_sf"/>
</dbReference>
<comment type="caution">
    <text evidence="1">The sequence shown here is derived from an EMBL/GenBank/DDBJ whole genome shotgun (WGS) entry which is preliminary data.</text>
</comment>
<dbReference type="AlphaFoldDB" id="A0A2N8PR89"/>
<name>A0A2N8PR89_STRNR</name>
<dbReference type="Pfam" id="PF04672">
    <property type="entry name" value="Methyltransf_19"/>
    <property type="match status" value="1"/>
</dbReference>
<dbReference type="PIRSF" id="PIRSF017393">
    <property type="entry name" value="MTase_SAV2177"/>
    <property type="match status" value="1"/>
</dbReference>
<evidence type="ECO:0008006" key="3">
    <source>
        <dbReference type="Google" id="ProtNLM"/>
    </source>
</evidence>
<protein>
    <recommendedName>
        <fullName evidence="3">S-adenosyl methyltransferase</fullName>
    </recommendedName>
</protein>
<dbReference type="Proteomes" id="UP000236047">
    <property type="component" value="Unassembled WGS sequence"/>
</dbReference>
<reference evidence="2" key="1">
    <citation type="submission" date="2015-09" db="EMBL/GenBank/DDBJ databases">
        <authorList>
            <person name="Graham D.E."/>
            <person name="Mahan K.M."/>
            <person name="Klingeman D.M."/>
            <person name="Fida T."/>
            <person name="Giannone R.J."/>
            <person name="Hettich R.L."/>
            <person name="Parry R.J."/>
            <person name="Spain J.C."/>
        </authorList>
    </citation>
    <scope>NUCLEOTIDE SEQUENCE [LARGE SCALE GENOMIC DNA]</scope>
    <source>
        <strain evidence="2">JCM 4701</strain>
    </source>
</reference>